<accession>A0ABS8U6G8</accession>
<keyword evidence="3" id="KW-1185">Reference proteome</keyword>
<evidence type="ECO:0000259" key="1">
    <source>
        <dbReference type="Pfam" id="PF07693"/>
    </source>
</evidence>
<protein>
    <submittedName>
        <fullName evidence="2">KAP family NTPase</fullName>
    </submittedName>
</protein>
<reference evidence="2 3" key="1">
    <citation type="submission" date="2021-12" db="EMBL/GenBank/DDBJ databases">
        <title>Mucilaginibacter roseus genome.</title>
        <authorList>
            <person name="Ferreira J.R."/>
            <person name="Newman J.D."/>
        </authorList>
    </citation>
    <scope>NUCLEOTIDE SEQUENCE [LARGE SCALE GENOMIC DNA]</scope>
    <source>
        <strain evidence="2 3">LMG 28454</strain>
    </source>
</reference>
<dbReference type="PANTHER" id="PTHR22674:SF6">
    <property type="entry name" value="NTPASE KAP FAMILY P-LOOP DOMAIN-CONTAINING PROTEIN 1"/>
    <property type="match status" value="1"/>
</dbReference>
<dbReference type="EMBL" id="JAJPWV010000003">
    <property type="protein sequence ID" value="MCD8741449.1"/>
    <property type="molecule type" value="Genomic_DNA"/>
</dbReference>
<dbReference type="InterPro" id="IPR027417">
    <property type="entry name" value="P-loop_NTPase"/>
</dbReference>
<evidence type="ECO:0000313" key="2">
    <source>
        <dbReference type="EMBL" id="MCD8741449.1"/>
    </source>
</evidence>
<dbReference type="Pfam" id="PF07693">
    <property type="entry name" value="KAP_NTPase"/>
    <property type="match status" value="1"/>
</dbReference>
<dbReference type="RefSeq" id="WP_232177950.1">
    <property type="nucleotide sequence ID" value="NZ_JAJPWV010000003.1"/>
</dbReference>
<comment type="caution">
    <text evidence="2">The sequence shown here is derived from an EMBL/GenBank/DDBJ whole genome shotgun (WGS) entry which is preliminary data.</text>
</comment>
<name>A0ABS8U6G8_9SPHI</name>
<sequence length="490" mass="56978">MSPKLLHNRPLNDYEINDSFDFSIKATAIKNFLEQNTESLDQNKMLVLYGDWGSGKTSLMRHIENIIDKGIYKPIFFEAWEHEKDQNLALSLCDALTEHIEGNSEIIKNFMKGAFSTLKGFASGITLKSSLLTGLGIDLEFSGKDFVEQLDKSDTPSFYKSNKEFKKSFWAVEKEILKTSGAQKLLVFIDDLDRCEPEHVLNLITALKLFFTYGDKVIFFCGIDKDAVAKAVKTKYNDVVKSEEYLEKVFDIGFNMPNVYSLRKLLLPYFKSKTRLSNDEEIDNVELIEEFFVTIGFTNPRHLKKIFNKYTILLGYKRSNLPSNIANLIPNIINNGDGDVFETIYCLFFLILYDFRPEEFLDIEKYDRKINTYIELYLRDNKDQNAEEVIKDIRSLISVNDIRTIEIRSLLSSSRSPFVKFILFFSHSQPKTFGPIYGQNLSRYNVYFTDSSITTAFSQFLMQYEEALVDIQKESRYYIYNLFNLVRYLL</sequence>
<feature type="domain" description="KAP NTPase" evidence="1">
    <location>
        <begin position="44"/>
        <end position="312"/>
    </location>
</feature>
<dbReference type="Gene3D" id="3.40.50.300">
    <property type="entry name" value="P-loop containing nucleotide triphosphate hydrolases"/>
    <property type="match status" value="1"/>
</dbReference>
<dbReference type="PANTHER" id="PTHR22674">
    <property type="entry name" value="NTPASE, KAP FAMILY P-LOOP DOMAIN-CONTAINING 1"/>
    <property type="match status" value="1"/>
</dbReference>
<dbReference type="Proteomes" id="UP001199919">
    <property type="component" value="Unassembled WGS sequence"/>
</dbReference>
<proteinExistence type="predicted"/>
<evidence type="ECO:0000313" key="3">
    <source>
        <dbReference type="Proteomes" id="UP001199919"/>
    </source>
</evidence>
<dbReference type="SUPFAM" id="SSF52540">
    <property type="entry name" value="P-loop containing nucleoside triphosphate hydrolases"/>
    <property type="match status" value="1"/>
</dbReference>
<gene>
    <name evidence="2" type="ORF">LT679_12605</name>
</gene>
<dbReference type="InterPro" id="IPR052754">
    <property type="entry name" value="NTPase_KAP_P-loop"/>
</dbReference>
<dbReference type="InterPro" id="IPR011646">
    <property type="entry name" value="KAP_P-loop"/>
</dbReference>
<organism evidence="2 3">
    <name type="scientific">Mucilaginibacter roseus</name>
    <dbReference type="NCBI Taxonomy" id="1528868"/>
    <lineage>
        <taxon>Bacteria</taxon>
        <taxon>Pseudomonadati</taxon>
        <taxon>Bacteroidota</taxon>
        <taxon>Sphingobacteriia</taxon>
        <taxon>Sphingobacteriales</taxon>
        <taxon>Sphingobacteriaceae</taxon>
        <taxon>Mucilaginibacter</taxon>
    </lineage>
</organism>